<sequence>METEIRVASNLSNKVQKAIEQVLESDDPLTKPDFNATDYINSLFPTEQSLNSNNTIDDVILKMQEEIQIIDANIRDVVRGVSTSGNEGKQALDEAKKTIQQLFSQISDIKTRAEVTEDVVKSITSDIKQLDCAKKNLTSAITTLNHLHMLVGGVEKLKALTEKRQYGDISNPLQAITEVNEHFKQYNEIPQIKELSVTVADIHKQLAVQITEDFKMHFSMTPNNSTKMSISQLKNACMVISVLDIKVRRELIKWFINVQLQEYIQLFHENQDISWLDKIDKRYAWIKRHLLDFEDKYGTVFPENWEVSERIVVEFCNITKSELSKVMSRRRTEIDVKLLLFAINKTSQFEELLGKRFTGCTLSESVKETNKIDKCALLETTSDKEQSSDEKSQAGDEISSTSPFRNLIGECFKPYLDIYTESIDRNLNDLIEKFLQVAKQQSVIVSLESCAELFIFYKKSLVQCTQLSNGKTLFDLVLVFKKYLREYAVKVLENQIPKVTTPNPSISTGMSLLKQKDFQNLQTAANQVIHSFLKEGEVPRYSKDERIIVCKILTTAEYCLETVQQLEEKLKEKIEASYVENIDLAEEKDVFHRVISHCIQLLVQDIENLCESSLTVMTKIQWQNISNVGDQSPYVNSIISHFKQTIPIIRDNLSTSRKYYTQFCHKFISSFIPKFINNLYKCRPTNSEGVGNIMGCEQLLLDTHSLKTVLLELPTIESQVNRKAPASYSKTVIKGMTKAEMIIKIVMANVNPHALFIEQYLKMLPDNTLAEFHKICEMKGIKRADQALLIDLYKKMIPENSNNNGGQEMSAEVSNEQGDDKGRIKKLENLIKKRLPN</sequence>
<dbReference type="Pfam" id="PF04100">
    <property type="entry name" value="Vps53_N"/>
    <property type="match status" value="1"/>
</dbReference>
<evidence type="ECO:0000313" key="12">
    <source>
        <dbReference type="Proteomes" id="UP001107558"/>
    </source>
</evidence>
<name>A0A9J6BT84_POLVA</name>
<dbReference type="GO" id="GO:0010008">
    <property type="term" value="C:endosome membrane"/>
    <property type="evidence" value="ECO:0007669"/>
    <property type="project" value="UniProtKB-SubCell"/>
</dbReference>
<keyword evidence="6" id="KW-0333">Golgi apparatus</keyword>
<feature type="domain" description="Vps53 N-terminal" evidence="9">
    <location>
        <begin position="32"/>
        <end position="436"/>
    </location>
</feature>
<dbReference type="PANTHER" id="PTHR12820">
    <property type="entry name" value="VACUOLAR SORTING PROTEIN 53"/>
    <property type="match status" value="1"/>
</dbReference>
<feature type="compositionally biased region" description="Polar residues" evidence="8">
    <location>
        <begin position="801"/>
        <end position="816"/>
    </location>
</feature>
<evidence type="ECO:0000313" key="11">
    <source>
        <dbReference type="EMBL" id="KAG5672526.1"/>
    </source>
</evidence>
<keyword evidence="7" id="KW-0472">Membrane</keyword>
<organism evidence="11 12">
    <name type="scientific">Polypedilum vanderplanki</name>
    <name type="common">Sleeping chironomid midge</name>
    <dbReference type="NCBI Taxonomy" id="319348"/>
    <lineage>
        <taxon>Eukaryota</taxon>
        <taxon>Metazoa</taxon>
        <taxon>Ecdysozoa</taxon>
        <taxon>Arthropoda</taxon>
        <taxon>Hexapoda</taxon>
        <taxon>Insecta</taxon>
        <taxon>Pterygota</taxon>
        <taxon>Neoptera</taxon>
        <taxon>Endopterygota</taxon>
        <taxon>Diptera</taxon>
        <taxon>Nematocera</taxon>
        <taxon>Chironomoidea</taxon>
        <taxon>Chironomidae</taxon>
        <taxon>Chironominae</taxon>
        <taxon>Polypedilum</taxon>
        <taxon>Polypedilum</taxon>
    </lineage>
</organism>
<evidence type="ECO:0000256" key="4">
    <source>
        <dbReference type="ARBA" id="ARBA00014103"/>
    </source>
</evidence>
<evidence type="ECO:0000256" key="5">
    <source>
        <dbReference type="ARBA" id="ARBA00022753"/>
    </source>
</evidence>
<reference evidence="11" key="1">
    <citation type="submission" date="2021-03" db="EMBL/GenBank/DDBJ databases">
        <title>Chromosome level genome of the anhydrobiotic midge Polypedilum vanderplanki.</title>
        <authorList>
            <person name="Yoshida Y."/>
            <person name="Kikawada T."/>
            <person name="Gusev O."/>
        </authorList>
    </citation>
    <scope>NUCLEOTIDE SEQUENCE</scope>
    <source>
        <strain evidence="11">NIAS01</strain>
        <tissue evidence="11">Whole body or cell culture</tissue>
    </source>
</reference>
<evidence type="ECO:0000256" key="3">
    <source>
        <dbReference type="ARBA" id="ARBA00008628"/>
    </source>
</evidence>
<comment type="similarity">
    <text evidence="3">Belongs to the VPS53 family.</text>
</comment>
<dbReference type="Gene3D" id="1.10.357.110">
    <property type="entry name" value="Vacuolar protein sorting-associated protein 53, C-terminus"/>
    <property type="match status" value="1"/>
</dbReference>
<dbReference type="GO" id="GO:0005829">
    <property type="term" value="C:cytosol"/>
    <property type="evidence" value="ECO:0007669"/>
    <property type="project" value="GOC"/>
</dbReference>
<dbReference type="AlphaFoldDB" id="A0A9J6BT84"/>
<keyword evidence="5" id="KW-0967">Endosome</keyword>
<dbReference type="Proteomes" id="UP001107558">
    <property type="component" value="Chromosome 3"/>
</dbReference>
<feature type="domain" description="Vps53 C-terminal" evidence="10">
    <location>
        <begin position="697"/>
        <end position="781"/>
    </location>
</feature>
<dbReference type="EMBL" id="JADBJN010000003">
    <property type="protein sequence ID" value="KAG5672526.1"/>
    <property type="molecule type" value="Genomic_DNA"/>
</dbReference>
<dbReference type="InterPro" id="IPR007234">
    <property type="entry name" value="Vps53_N"/>
</dbReference>
<evidence type="ECO:0000256" key="7">
    <source>
        <dbReference type="ARBA" id="ARBA00023136"/>
    </source>
</evidence>
<feature type="compositionally biased region" description="Basic and acidic residues" evidence="8">
    <location>
        <begin position="818"/>
        <end position="828"/>
    </location>
</feature>
<evidence type="ECO:0000256" key="1">
    <source>
        <dbReference type="ARBA" id="ARBA00004150"/>
    </source>
</evidence>
<dbReference type="Pfam" id="PF16854">
    <property type="entry name" value="VPS53_C"/>
    <property type="match status" value="1"/>
</dbReference>
<dbReference type="InterPro" id="IPR038260">
    <property type="entry name" value="Vps53_C_sf"/>
</dbReference>
<protein>
    <recommendedName>
        <fullName evidence="4">Vacuolar protein sorting-associated protein 53 homolog</fullName>
    </recommendedName>
</protein>
<evidence type="ECO:0000256" key="8">
    <source>
        <dbReference type="SAM" id="MobiDB-lite"/>
    </source>
</evidence>
<dbReference type="GO" id="GO:0042147">
    <property type="term" value="P:retrograde transport, endosome to Golgi"/>
    <property type="evidence" value="ECO:0007669"/>
    <property type="project" value="InterPro"/>
</dbReference>
<dbReference type="InterPro" id="IPR031745">
    <property type="entry name" value="Vps53_C"/>
</dbReference>
<comment type="caution">
    <text evidence="11">The sequence shown here is derived from an EMBL/GenBank/DDBJ whole genome shotgun (WGS) entry which is preliminary data.</text>
</comment>
<proteinExistence type="inferred from homology"/>
<dbReference type="PANTHER" id="PTHR12820:SF0">
    <property type="entry name" value="VACUOLAR PROTEIN SORTING-ASSOCIATED PROTEIN 53 HOMOLOG"/>
    <property type="match status" value="1"/>
</dbReference>
<dbReference type="InterPro" id="IPR039766">
    <property type="entry name" value="Vps53"/>
</dbReference>
<gene>
    <name evidence="11" type="ORF">PVAND_002649</name>
</gene>
<comment type="subcellular location">
    <subcellularLocation>
        <location evidence="2">Endosome membrane</location>
        <topology evidence="2">Peripheral membrane protein</topology>
    </subcellularLocation>
    <subcellularLocation>
        <location evidence="1">Golgi apparatus</location>
        <location evidence="1">trans-Golgi network membrane</location>
        <topology evidence="1">Peripheral membrane protein</topology>
    </subcellularLocation>
</comment>
<accession>A0A9J6BT84</accession>
<evidence type="ECO:0000256" key="2">
    <source>
        <dbReference type="ARBA" id="ARBA00004481"/>
    </source>
</evidence>
<dbReference type="OrthoDB" id="10261632at2759"/>
<keyword evidence="12" id="KW-1185">Reference proteome</keyword>
<evidence type="ECO:0000259" key="10">
    <source>
        <dbReference type="Pfam" id="PF16854"/>
    </source>
</evidence>
<evidence type="ECO:0000256" key="6">
    <source>
        <dbReference type="ARBA" id="ARBA00023034"/>
    </source>
</evidence>
<dbReference type="GO" id="GO:0000938">
    <property type="term" value="C:GARP complex"/>
    <property type="evidence" value="ECO:0007669"/>
    <property type="project" value="InterPro"/>
</dbReference>
<feature type="region of interest" description="Disordered" evidence="8">
    <location>
        <begin position="801"/>
        <end position="828"/>
    </location>
</feature>
<evidence type="ECO:0000259" key="9">
    <source>
        <dbReference type="Pfam" id="PF04100"/>
    </source>
</evidence>